<proteinExistence type="inferred from homology"/>
<evidence type="ECO:0000259" key="6">
    <source>
        <dbReference type="SMART" id="SM00382"/>
    </source>
</evidence>
<dbReference type="InterPro" id="IPR032423">
    <property type="entry name" value="AAA_assoc_2"/>
</dbReference>
<dbReference type="Gene3D" id="3.40.50.300">
    <property type="entry name" value="P-loop containing nucleotide triphosphate hydrolases"/>
    <property type="match status" value="1"/>
</dbReference>
<dbReference type="Pfam" id="PF12002">
    <property type="entry name" value="MgsA_C"/>
    <property type="match status" value="1"/>
</dbReference>
<dbReference type="InterPro" id="IPR003959">
    <property type="entry name" value="ATPase_AAA_core"/>
</dbReference>
<dbReference type="SUPFAM" id="SSF48019">
    <property type="entry name" value="post-AAA+ oligomerization domain-like"/>
    <property type="match status" value="1"/>
</dbReference>
<dbReference type="Gene3D" id="1.10.3710.10">
    <property type="entry name" value="DNA polymerase III clamp loader subunits, C-terminal domain"/>
    <property type="match status" value="1"/>
</dbReference>
<comment type="caution">
    <text evidence="7">The sequence shown here is derived from an EMBL/GenBank/DDBJ whole genome shotgun (WGS) entry which is preliminary data.</text>
</comment>
<dbReference type="EMBL" id="JAGINP010000037">
    <property type="protein sequence ID" value="MBP2296956.1"/>
    <property type="molecule type" value="Genomic_DNA"/>
</dbReference>
<dbReference type="Pfam" id="PF00004">
    <property type="entry name" value="AAA"/>
    <property type="match status" value="1"/>
</dbReference>
<protein>
    <recommendedName>
        <fullName evidence="3">Replication-associated recombination protein A</fullName>
    </recommendedName>
</protein>
<dbReference type="RefSeq" id="WP_209772890.1">
    <property type="nucleotide sequence ID" value="NZ_JAGINP010000037.1"/>
</dbReference>
<dbReference type="InterPro" id="IPR021886">
    <property type="entry name" value="MgsA_C"/>
</dbReference>
<reference evidence="7 8" key="1">
    <citation type="submission" date="2021-03" db="EMBL/GenBank/DDBJ databases">
        <title>Genomic Encyclopedia of Type Strains, Phase III (KMG-III): the genomes of soil and plant-associated and newly described type strains.</title>
        <authorList>
            <person name="Whitman W."/>
        </authorList>
    </citation>
    <scope>NUCLEOTIDE SEQUENCE [LARGE SCALE GENOMIC DNA]</scope>
    <source>
        <strain evidence="7 8">IMMIB AFH-6</strain>
    </source>
</reference>
<name>A0ABS4SWM2_9PROT</name>
<evidence type="ECO:0000256" key="4">
    <source>
        <dbReference type="ARBA" id="ARBA00022741"/>
    </source>
</evidence>
<accession>A0ABS4SWM2</accession>
<sequence length="440" mass="48242">MSKRADTGGTGGLFEAGAPRPLADRLRPRTLGEVVGQEHLLKPDGPLGRMVAARRLASMILWGPPGCGKTTIARLLAQSTDLHFEPLSAVFSGVADLRKVFDAAKARRAAGQGTLLFIDEIHRFNRSQQDGFLPYVEDGTVTLVGATTENPSFELNAALLSRAQVFVLNRLDDAALEKLLSRAEAEMGRSLPLEPDARAALKAMADGDGRFCLNLCEELFALPEGTVLDNNGLATTIQRRAPIYDKAQEGHYNLISALHKSLRGSDTDAALYWYSRMLEGGEDPRYIARRLTRFAVEDIGMADPNALTQAIAAWDAYERLGSPEGELAIAQLVIYLGTAPKSNAGYTAYKSAVRAAKETGSLMPPKHILNAPTKLMKQIGYGQGYAYDHDTADGFSGQNYFPDGMARRDFYQPVERGFEREIKKRQDYWAKLRERKSGEG</sequence>
<evidence type="ECO:0000256" key="1">
    <source>
        <dbReference type="ARBA" id="ARBA00002393"/>
    </source>
</evidence>
<evidence type="ECO:0000313" key="7">
    <source>
        <dbReference type="EMBL" id="MBP2296956.1"/>
    </source>
</evidence>
<dbReference type="SMART" id="SM00382">
    <property type="entry name" value="AAA"/>
    <property type="match status" value="1"/>
</dbReference>
<evidence type="ECO:0000313" key="8">
    <source>
        <dbReference type="Proteomes" id="UP000781958"/>
    </source>
</evidence>
<keyword evidence="8" id="KW-1185">Reference proteome</keyword>
<dbReference type="Proteomes" id="UP000781958">
    <property type="component" value="Unassembled WGS sequence"/>
</dbReference>
<dbReference type="SUPFAM" id="SSF52540">
    <property type="entry name" value="P-loop containing nucleoside triphosphate hydrolases"/>
    <property type="match status" value="1"/>
</dbReference>
<dbReference type="InterPro" id="IPR027417">
    <property type="entry name" value="P-loop_NTPase"/>
</dbReference>
<dbReference type="InterPro" id="IPR003593">
    <property type="entry name" value="AAA+_ATPase"/>
</dbReference>
<evidence type="ECO:0000256" key="2">
    <source>
        <dbReference type="ARBA" id="ARBA00008959"/>
    </source>
</evidence>
<dbReference type="InterPro" id="IPR051314">
    <property type="entry name" value="AAA_ATPase_RarA/MGS1/WRNIP1"/>
</dbReference>
<comment type="function">
    <text evidence="1">DNA-dependent ATPase that plays important roles in cellular responses to stalled DNA replication processes.</text>
</comment>
<feature type="domain" description="AAA+ ATPase" evidence="6">
    <location>
        <begin position="55"/>
        <end position="171"/>
    </location>
</feature>
<organism evidence="7 8">
    <name type="scientific">Azospirillum rugosum</name>
    <dbReference type="NCBI Taxonomy" id="416170"/>
    <lineage>
        <taxon>Bacteria</taxon>
        <taxon>Pseudomonadati</taxon>
        <taxon>Pseudomonadota</taxon>
        <taxon>Alphaproteobacteria</taxon>
        <taxon>Rhodospirillales</taxon>
        <taxon>Azospirillaceae</taxon>
        <taxon>Azospirillum</taxon>
    </lineage>
</organism>
<dbReference type="InterPro" id="IPR008921">
    <property type="entry name" value="DNA_pol3_clamp-load_cplx_C"/>
</dbReference>
<evidence type="ECO:0000256" key="3">
    <source>
        <dbReference type="ARBA" id="ARBA00020776"/>
    </source>
</evidence>
<dbReference type="CDD" id="cd00009">
    <property type="entry name" value="AAA"/>
    <property type="match status" value="1"/>
</dbReference>
<keyword evidence="4" id="KW-0547">Nucleotide-binding</keyword>
<dbReference type="PANTHER" id="PTHR13779:SF7">
    <property type="entry name" value="ATPASE WRNIP1"/>
    <property type="match status" value="1"/>
</dbReference>
<evidence type="ECO:0000256" key="5">
    <source>
        <dbReference type="ARBA" id="ARBA00022840"/>
    </source>
</evidence>
<comment type="similarity">
    <text evidence="2">Belongs to the AAA ATPase family. RarA/MGS1/WRNIP1 subfamily.</text>
</comment>
<gene>
    <name evidence="7" type="ORF">J2851_006775</name>
</gene>
<dbReference type="Pfam" id="PF16193">
    <property type="entry name" value="AAA_assoc_2"/>
    <property type="match status" value="1"/>
</dbReference>
<dbReference type="CDD" id="cd18139">
    <property type="entry name" value="HLD_clamp_RarA"/>
    <property type="match status" value="1"/>
</dbReference>
<keyword evidence="5" id="KW-0067">ATP-binding</keyword>
<dbReference type="PANTHER" id="PTHR13779">
    <property type="entry name" value="WERNER HELICASE-INTERACTING PROTEIN 1 FAMILY MEMBER"/>
    <property type="match status" value="1"/>
</dbReference>
<dbReference type="Gene3D" id="1.20.272.10">
    <property type="match status" value="1"/>
</dbReference>